<dbReference type="CDD" id="cd00086">
    <property type="entry name" value="homeodomain"/>
    <property type="match status" value="2"/>
</dbReference>
<keyword evidence="4 5" id="KW-0539">Nucleus</keyword>
<organism evidence="9 11">
    <name type="scientific">Mesocricetus auratus</name>
    <name type="common">Golden hamster</name>
    <dbReference type="NCBI Taxonomy" id="10036"/>
    <lineage>
        <taxon>Eukaryota</taxon>
        <taxon>Metazoa</taxon>
        <taxon>Chordata</taxon>
        <taxon>Craniata</taxon>
        <taxon>Vertebrata</taxon>
        <taxon>Euteleostomi</taxon>
        <taxon>Mammalia</taxon>
        <taxon>Eutheria</taxon>
        <taxon>Euarchontoglires</taxon>
        <taxon>Glires</taxon>
        <taxon>Rodentia</taxon>
        <taxon>Myomorpha</taxon>
        <taxon>Muroidea</taxon>
        <taxon>Cricetidae</taxon>
        <taxon>Cricetinae</taxon>
        <taxon>Mesocricetus</taxon>
    </lineage>
</organism>
<reference evidence="10 11" key="1">
    <citation type="submission" date="2025-05" db="UniProtKB">
        <authorList>
            <consortium name="RefSeq"/>
        </authorList>
    </citation>
    <scope>IDENTIFICATION</scope>
    <source>
        <tissue evidence="10 11">Liver</tissue>
    </source>
</reference>
<evidence type="ECO:0000256" key="6">
    <source>
        <dbReference type="RuleBase" id="RU000682"/>
    </source>
</evidence>
<dbReference type="Proteomes" id="UP000886700">
    <property type="component" value="Unplaced"/>
</dbReference>
<name>A0ABM2XRU0_MESAU</name>
<dbReference type="SUPFAM" id="SSF46689">
    <property type="entry name" value="Homeodomain-like"/>
    <property type="match status" value="2"/>
</dbReference>
<dbReference type="PANTHER" id="PTHR46123">
    <property type="entry name" value="MIX-TYPE HOMEOBOX GENE 1-RELATED"/>
    <property type="match status" value="1"/>
</dbReference>
<dbReference type="InterPro" id="IPR051306">
    <property type="entry name" value="Homeobox_regulator"/>
</dbReference>
<evidence type="ECO:0000256" key="1">
    <source>
        <dbReference type="ARBA" id="ARBA00004123"/>
    </source>
</evidence>
<comment type="subcellular location">
    <subcellularLocation>
        <location evidence="1 5 6">Nucleus</location>
    </subcellularLocation>
</comment>
<feature type="DNA-binding region" description="Homeobox" evidence="5">
    <location>
        <begin position="117"/>
        <end position="176"/>
    </location>
</feature>
<evidence type="ECO:0000256" key="5">
    <source>
        <dbReference type="PROSITE-ProRule" id="PRU00108"/>
    </source>
</evidence>
<feature type="compositionally biased region" description="Polar residues" evidence="7">
    <location>
        <begin position="233"/>
        <end position="249"/>
    </location>
</feature>
<dbReference type="Pfam" id="PF00046">
    <property type="entry name" value="Homeodomain"/>
    <property type="match status" value="2"/>
</dbReference>
<dbReference type="Gene3D" id="1.10.10.60">
    <property type="entry name" value="Homeodomain-like"/>
    <property type="match status" value="2"/>
</dbReference>
<feature type="compositionally biased region" description="Basic and acidic residues" evidence="7">
    <location>
        <begin position="285"/>
        <end position="295"/>
    </location>
</feature>
<sequence length="378" mass="42688">MVDCALELLLGRSPASWDPGDRSMDLSCTLGLLEKEARRRRIILDQNQKNTLRAWFEKNPNPDLATRGHLAKELGISESQIMTWFQKHRKIRKQAEFECCLEESQTQGQDKPRVKEAGRSRTHFTKSQIDILIEAFEKNRFPGIATREKLSQQTGIPESRIHIWFQNRRARHPDPKQGTQTTAQLPQNSQCPALKATIGRPAPSKTLTGSLSVTPALSPPHTSPGPLDLSIGHQKQLSRTTAPQPSQVVQGRGDGPNLSVYTGHLSPVITPGEEGFRTRAPLRTRIQERRQDPRENSGLAEPPLGDSTQAPVVNHCFWDLDQRDLGFLQNWDEWFQSMLAEWIPAKEYWPGKSEPHLWQVQLQQPAGVSHVSDNTLQQ</sequence>
<dbReference type="InterPro" id="IPR001356">
    <property type="entry name" value="HD"/>
</dbReference>
<evidence type="ECO:0000256" key="4">
    <source>
        <dbReference type="ARBA" id="ARBA00023242"/>
    </source>
</evidence>
<dbReference type="RefSeq" id="XP_040603786.1">
    <property type="nucleotide sequence ID" value="XM_040747852.1"/>
</dbReference>
<feature type="region of interest" description="Disordered" evidence="7">
    <location>
        <begin position="195"/>
        <end position="308"/>
    </location>
</feature>
<keyword evidence="3 5" id="KW-0371">Homeobox</keyword>
<feature type="DNA-binding region" description="Homeobox" evidence="5">
    <location>
        <begin position="37"/>
        <end position="96"/>
    </location>
</feature>
<dbReference type="RefSeq" id="XP_040603785.1">
    <property type="nucleotide sequence ID" value="XM_040747851.1"/>
</dbReference>
<dbReference type="SMART" id="SM00389">
    <property type="entry name" value="HOX"/>
    <property type="match status" value="2"/>
</dbReference>
<feature type="domain" description="Homeobox" evidence="8">
    <location>
        <begin position="35"/>
        <end position="95"/>
    </location>
</feature>
<evidence type="ECO:0000256" key="2">
    <source>
        <dbReference type="ARBA" id="ARBA00023125"/>
    </source>
</evidence>
<evidence type="ECO:0000313" key="9">
    <source>
        <dbReference type="Proteomes" id="UP000886700"/>
    </source>
</evidence>
<keyword evidence="9" id="KW-1185">Reference proteome</keyword>
<dbReference type="PROSITE" id="PS50071">
    <property type="entry name" value="HOMEOBOX_2"/>
    <property type="match status" value="2"/>
</dbReference>
<evidence type="ECO:0000256" key="7">
    <source>
        <dbReference type="SAM" id="MobiDB-lite"/>
    </source>
</evidence>
<dbReference type="GeneID" id="101828681"/>
<gene>
    <name evidence="10 11" type="primary">LOC101828681</name>
</gene>
<feature type="compositionally biased region" description="Polar residues" evidence="7">
    <location>
        <begin position="205"/>
        <end position="215"/>
    </location>
</feature>
<accession>A0ABM2XRU0</accession>
<proteinExistence type="predicted"/>
<feature type="domain" description="Homeobox" evidence="8">
    <location>
        <begin position="115"/>
        <end position="175"/>
    </location>
</feature>
<keyword evidence="2 5" id="KW-0238">DNA-binding</keyword>
<dbReference type="PANTHER" id="PTHR46123:SF3">
    <property type="entry name" value="DOUBLE HOMEOBOX PROTEIN 1-RELATED"/>
    <property type="match status" value="1"/>
</dbReference>
<evidence type="ECO:0000313" key="11">
    <source>
        <dbReference type="RefSeq" id="XP_040603786.1"/>
    </source>
</evidence>
<protein>
    <submittedName>
        <fullName evidence="10 11">Double homeobox protein B-like isoform X1</fullName>
    </submittedName>
</protein>
<evidence type="ECO:0000313" key="10">
    <source>
        <dbReference type="RefSeq" id="XP_040603785.1"/>
    </source>
</evidence>
<evidence type="ECO:0000259" key="8">
    <source>
        <dbReference type="PROSITE" id="PS50071"/>
    </source>
</evidence>
<dbReference type="InterPro" id="IPR009057">
    <property type="entry name" value="Homeodomain-like_sf"/>
</dbReference>
<evidence type="ECO:0000256" key="3">
    <source>
        <dbReference type="ARBA" id="ARBA00023155"/>
    </source>
</evidence>